<keyword evidence="6" id="KW-0812">Transmembrane</keyword>
<keyword evidence="8" id="KW-1185">Reference proteome</keyword>
<name>A0A1H3ZAE4_9BACT</name>
<keyword evidence="2 5" id="KW-0378">Hydrolase</keyword>
<dbReference type="InterPro" id="IPR006710">
    <property type="entry name" value="Glyco_hydro_43"/>
</dbReference>
<evidence type="ECO:0000256" key="3">
    <source>
        <dbReference type="ARBA" id="ARBA00023295"/>
    </source>
</evidence>
<reference evidence="7 8" key="1">
    <citation type="submission" date="2016-10" db="EMBL/GenBank/DDBJ databases">
        <authorList>
            <person name="de Groot N.N."/>
        </authorList>
    </citation>
    <scope>NUCLEOTIDE SEQUENCE [LARGE SCALE GENOMIC DNA]</scope>
    <source>
        <strain evidence="7 8">Vu-144</strain>
    </source>
</reference>
<dbReference type="GO" id="GO:0004553">
    <property type="term" value="F:hydrolase activity, hydrolyzing O-glycosyl compounds"/>
    <property type="evidence" value="ECO:0007669"/>
    <property type="project" value="InterPro"/>
</dbReference>
<evidence type="ECO:0000313" key="8">
    <source>
        <dbReference type="Proteomes" id="UP000199041"/>
    </source>
</evidence>
<dbReference type="PANTHER" id="PTHR22925:SF3">
    <property type="entry name" value="GLYCOSYL HYDROLASE FAMILY PROTEIN 43"/>
    <property type="match status" value="1"/>
</dbReference>
<keyword evidence="6" id="KW-1133">Transmembrane helix</keyword>
<evidence type="ECO:0000256" key="6">
    <source>
        <dbReference type="SAM" id="Phobius"/>
    </source>
</evidence>
<comment type="similarity">
    <text evidence="1 5">Belongs to the glycosyl hydrolase 43 family.</text>
</comment>
<dbReference type="SUPFAM" id="SSF75005">
    <property type="entry name" value="Arabinanase/levansucrase/invertase"/>
    <property type="match status" value="1"/>
</dbReference>
<dbReference type="PROSITE" id="PS51257">
    <property type="entry name" value="PROKAR_LIPOPROTEIN"/>
    <property type="match status" value="1"/>
</dbReference>
<keyword evidence="6" id="KW-0472">Membrane</keyword>
<dbReference type="STRING" id="551991.SAMN05192529_110105"/>
<feature type="site" description="Important for catalytic activity, responsible for pKa modulation of the active site Glu and correct orientation of both the proton donor and substrate" evidence="4">
    <location>
        <position position="206"/>
    </location>
</feature>
<dbReference type="AlphaFoldDB" id="A0A1H3ZAE4"/>
<dbReference type="RefSeq" id="WP_211481808.1">
    <property type="nucleotide sequence ID" value="NZ_FNQY01000010.1"/>
</dbReference>
<dbReference type="PANTHER" id="PTHR22925">
    <property type="entry name" value="GLYCOSYL HYDROLASE 43 FAMILY MEMBER"/>
    <property type="match status" value="1"/>
</dbReference>
<feature type="transmembrane region" description="Helical" evidence="6">
    <location>
        <begin position="40"/>
        <end position="59"/>
    </location>
</feature>
<evidence type="ECO:0000256" key="1">
    <source>
        <dbReference type="ARBA" id="ARBA00009865"/>
    </source>
</evidence>
<sequence>MKQTNLTGSFSLVGVACSSHFYSLNRTAEASEYRPRPGVLGLWAMLLIGLLLICGMLRAQPLHHTPYNRFTVGQTWLDTKGDTINAHGGNIIENKGTYYWFGEKRDRHHSLGVSVYSSKDLYNWKPEGLALAHSKDTTSDIAFGGIMERPKVVYNSKTKKFVMWFHVEVRGKGYGAAKVGVAVSKKITGPYKFVRSFRPNGNMSRDMTVFVDEDGSAYEIYSSKENYDLRIVQLTPDFLNVTTKDSLLFSNHREAPAVFKYQGKYYLITSGCTGWAPNQASVRVADNLYGPWLLKGNPLKGKDSHISFYGQPAFILPVKTNVRSGSGNTRFIYMADRWNPKNLKDSRYQFLPVSLPGAVTGDGQQAATDNKNAAASTPIEIVWQDDWQL</sequence>
<dbReference type="Gene3D" id="2.115.10.20">
    <property type="entry name" value="Glycosyl hydrolase domain, family 43"/>
    <property type="match status" value="1"/>
</dbReference>
<dbReference type="Proteomes" id="UP000199041">
    <property type="component" value="Unassembled WGS sequence"/>
</dbReference>
<evidence type="ECO:0000313" key="7">
    <source>
        <dbReference type="EMBL" id="SEA20344.1"/>
    </source>
</evidence>
<accession>A0A1H3ZAE4</accession>
<protein>
    <submittedName>
        <fullName evidence="7">Beta-galactosidase</fullName>
    </submittedName>
</protein>
<dbReference type="EMBL" id="FNQY01000010">
    <property type="protein sequence ID" value="SEA20344.1"/>
    <property type="molecule type" value="Genomic_DNA"/>
</dbReference>
<organism evidence="7 8">
    <name type="scientific">Arachidicoccus rhizosphaerae</name>
    <dbReference type="NCBI Taxonomy" id="551991"/>
    <lineage>
        <taxon>Bacteria</taxon>
        <taxon>Pseudomonadati</taxon>
        <taxon>Bacteroidota</taxon>
        <taxon>Chitinophagia</taxon>
        <taxon>Chitinophagales</taxon>
        <taxon>Chitinophagaceae</taxon>
        <taxon>Arachidicoccus</taxon>
    </lineage>
</organism>
<dbReference type="Pfam" id="PF04616">
    <property type="entry name" value="Glyco_hydro_43"/>
    <property type="match status" value="1"/>
</dbReference>
<gene>
    <name evidence="7" type="ORF">SAMN05192529_110105</name>
</gene>
<proteinExistence type="inferred from homology"/>
<dbReference type="CDD" id="cd18825">
    <property type="entry name" value="GH43_CtGH43-like"/>
    <property type="match status" value="1"/>
</dbReference>
<evidence type="ECO:0000256" key="2">
    <source>
        <dbReference type="ARBA" id="ARBA00022801"/>
    </source>
</evidence>
<evidence type="ECO:0000256" key="5">
    <source>
        <dbReference type="RuleBase" id="RU361187"/>
    </source>
</evidence>
<evidence type="ECO:0000256" key="4">
    <source>
        <dbReference type="PIRSR" id="PIRSR606710-2"/>
    </source>
</evidence>
<keyword evidence="3 5" id="KW-0326">Glycosidase</keyword>
<dbReference type="GO" id="GO:0005975">
    <property type="term" value="P:carbohydrate metabolic process"/>
    <property type="evidence" value="ECO:0007669"/>
    <property type="project" value="InterPro"/>
</dbReference>
<dbReference type="InterPro" id="IPR023296">
    <property type="entry name" value="Glyco_hydro_beta-prop_sf"/>
</dbReference>